<keyword evidence="8" id="KW-1185">Reference proteome</keyword>
<feature type="transmembrane region" description="Helical" evidence="6">
    <location>
        <begin position="383"/>
        <end position="402"/>
    </location>
</feature>
<keyword evidence="5 6" id="KW-0472">Membrane</keyword>
<evidence type="ECO:0000256" key="6">
    <source>
        <dbReference type="SAM" id="Phobius"/>
    </source>
</evidence>
<dbReference type="PANTHER" id="PTHR11654">
    <property type="entry name" value="OLIGOPEPTIDE TRANSPORTER-RELATED"/>
    <property type="match status" value="1"/>
</dbReference>
<feature type="transmembrane region" description="Helical" evidence="6">
    <location>
        <begin position="150"/>
        <end position="167"/>
    </location>
</feature>
<feature type="transmembrane region" description="Helical" evidence="6">
    <location>
        <begin position="80"/>
        <end position="98"/>
    </location>
</feature>
<dbReference type="Pfam" id="PF00854">
    <property type="entry name" value="PTR2"/>
    <property type="match status" value="1"/>
</dbReference>
<evidence type="ECO:0000256" key="4">
    <source>
        <dbReference type="ARBA" id="ARBA00022989"/>
    </source>
</evidence>
<organism evidence="7 8">
    <name type="scientific">Trema orientale</name>
    <name type="common">Charcoal tree</name>
    <name type="synonym">Celtis orientalis</name>
    <dbReference type="NCBI Taxonomy" id="63057"/>
    <lineage>
        <taxon>Eukaryota</taxon>
        <taxon>Viridiplantae</taxon>
        <taxon>Streptophyta</taxon>
        <taxon>Embryophyta</taxon>
        <taxon>Tracheophyta</taxon>
        <taxon>Spermatophyta</taxon>
        <taxon>Magnoliopsida</taxon>
        <taxon>eudicotyledons</taxon>
        <taxon>Gunneridae</taxon>
        <taxon>Pentapetalae</taxon>
        <taxon>rosids</taxon>
        <taxon>fabids</taxon>
        <taxon>Rosales</taxon>
        <taxon>Cannabaceae</taxon>
        <taxon>Trema</taxon>
    </lineage>
</organism>
<feature type="transmembrane region" description="Helical" evidence="6">
    <location>
        <begin position="344"/>
        <end position="363"/>
    </location>
</feature>
<name>A0A2P5D0I6_TREOI</name>
<gene>
    <name evidence="7" type="primary">TorNPF26</name>
    <name evidence="7" type="ORF">TorRG33x02_266590</name>
</gene>
<protein>
    <submittedName>
        <fullName evidence="7">Proton-dependent oligopeptide transporter</fullName>
    </submittedName>
</protein>
<dbReference type="GO" id="GO:0022857">
    <property type="term" value="F:transmembrane transporter activity"/>
    <property type="evidence" value="ECO:0007669"/>
    <property type="project" value="InterPro"/>
</dbReference>
<dbReference type="GO" id="GO:0016020">
    <property type="term" value="C:membrane"/>
    <property type="evidence" value="ECO:0007669"/>
    <property type="project" value="UniProtKB-SubCell"/>
</dbReference>
<feature type="transmembrane region" description="Helical" evidence="6">
    <location>
        <begin position="105"/>
        <end position="130"/>
    </location>
</feature>
<feature type="transmembrane region" description="Helical" evidence="6">
    <location>
        <begin position="502"/>
        <end position="527"/>
    </location>
</feature>
<evidence type="ECO:0000313" key="8">
    <source>
        <dbReference type="Proteomes" id="UP000237000"/>
    </source>
</evidence>
<evidence type="ECO:0000313" key="7">
    <source>
        <dbReference type="EMBL" id="PON66801.1"/>
    </source>
</evidence>
<reference evidence="8" key="1">
    <citation type="submission" date="2016-06" db="EMBL/GenBank/DDBJ databases">
        <title>Parallel loss of symbiosis genes in relatives of nitrogen-fixing non-legume Parasponia.</title>
        <authorList>
            <person name="Van Velzen R."/>
            <person name="Holmer R."/>
            <person name="Bu F."/>
            <person name="Rutten L."/>
            <person name="Van Zeijl A."/>
            <person name="Liu W."/>
            <person name="Santuari L."/>
            <person name="Cao Q."/>
            <person name="Sharma T."/>
            <person name="Shen D."/>
            <person name="Roswanjaya Y."/>
            <person name="Wardhani T."/>
            <person name="Kalhor M.S."/>
            <person name="Jansen J."/>
            <person name="Van den Hoogen J."/>
            <person name="Gungor B."/>
            <person name="Hartog M."/>
            <person name="Hontelez J."/>
            <person name="Verver J."/>
            <person name="Yang W.-C."/>
            <person name="Schijlen E."/>
            <person name="Repin R."/>
            <person name="Schilthuizen M."/>
            <person name="Schranz E."/>
            <person name="Heidstra R."/>
            <person name="Miyata K."/>
            <person name="Fedorova E."/>
            <person name="Kohlen W."/>
            <person name="Bisseling T."/>
            <person name="Smit S."/>
            <person name="Geurts R."/>
        </authorList>
    </citation>
    <scope>NUCLEOTIDE SEQUENCE [LARGE SCALE GENOMIC DNA]</scope>
    <source>
        <strain evidence="8">cv. RG33-2</strain>
    </source>
</reference>
<dbReference type="SUPFAM" id="SSF103473">
    <property type="entry name" value="MFS general substrate transporter"/>
    <property type="match status" value="1"/>
</dbReference>
<evidence type="ECO:0000256" key="1">
    <source>
        <dbReference type="ARBA" id="ARBA00004141"/>
    </source>
</evidence>
<sequence length="590" mass="66014">MAGLEEREYELGDPDYAQDGSVDLKGRPVLRSKTGRWRACAFIIGYEMFERLAFVGIQINLVEYLTRELHQGTVTSSNNVTNWTGTMFIMTILGAYVADAYLGRYWTFVISATTYLLGMVLLSLAVSIPALKPPACNNHGVKEANCPKASSLQVGIFYLALYIIAVGNGGTRPNIPTIGVDQFDEFEPKERTKKLSFFNWWMTSILFAALFSSTFLVYLQDNVGWSLGYGLPTVGLAFSIIVFLVGTPFYRHKLPSGSPFTKMAKVIVAALRKWKVPLPDDPNELYELSLEEYANNEKLVKLDHTPFLRFLDKAAVKTESTSPWMLSAVTQVEETKQMIKMIPILLVSFLPNTIIAQLITLFIKQGATLDRKLGPSFEIPPASLVVFVTIFFLVSLVAYDRLFVPTVRRFTKNPRGITMLQRMGIGLAVHVVVMITATLAERKRLSVARSNGIVGINDTVPLSIFILLPQFALMGVGDTFLEPAQMEFFYDQAPESMKSLGSSFFCISKGLGFFLSSFILSTVADITKRNGHGGWILNNLNMSRMDYYYAFLAVLTFLNFLLYILFAKFFVYNADHEVKKSEAADLPLQT</sequence>
<dbReference type="Proteomes" id="UP000237000">
    <property type="component" value="Unassembled WGS sequence"/>
</dbReference>
<feature type="transmembrane region" description="Helical" evidence="6">
    <location>
        <begin position="231"/>
        <end position="250"/>
    </location>
</feature>
<evidence type="ECO:0000256" key="2">
    <source>
        <dbReference type="ARBA" id="ARBA00005982"/>
    </source>
</evidence>
<feature type="transmembrane region" description="Helical" evidence="6">
    <location>
        <begin position="547"/>
        <end position="571"/>
    </location>
</feature>
<evidence type="ECO:0000256" key="3">
    <source>
        <dbReference type="ARBA" id="ARBA00022692"/>
    </source>
</evidence>
<feature type="transmembrane region" description="Helical" evidence="6">
    <location>
        <begin position="198"/>
        <end position="219"/>
    </location>
</feature>
<comment type="similarity">
    <text evidence="2">Belongs to the major facilitator superfamily. Proton-dependent oligopeptide transporter (POT/PTR) (TC 2.A.17) family.</text>
</comment>
<feature type="transmembrane region" description="Helical" evidence="6">
    <location>
        <begin position="423"/>
        <end position="440"/>
    </location>
</feature>
<dbReference type="EMBL" id="JXTC01000309">
    <property type="protein sequence ID" value="PON66801.1"/>
    <property type="molecule type" value="Genomic_DNA"/>
</dbReference>
<accession>A0A2P5D0I6</accession>
<comment type="subcellular location">
    <subcellularLocation>
        <location evidence="1">Membrane</location>
        <topology evidence="1">Multi-pass membrane protein</topology>
    </subcellularLocation>
</comment>
<dbReference type="AlphaFoldDB" id="A0A2P5D0I6"/>
<keyword evidence="4 6" id="KW-1133">Transmembrane helix</keyword>
<dbReference type="InterPro" id="IPR000109">
    <property type="entry name" value="POT_fam"/>
</dbReference>
<feature type="transmembrane region" description="Helical" evidence="6">
    <location>
        <begin position="460"/>
        <end position="481"/>
    </location>
</feature>
<evidence type="ECO:0000256" key="5">
    <source>
        <dbReference type="ARBA" id="ARBA00023136"/>
    </source>
</evidence>
<comment type="caution">
    <text evidence="7">The sequence shown here is derived from an EMBL/GenBank/DDBJ whole genome shotgun (WGS) entry which is preliminary data.</text>
</comment>
<dbReference type="InterPro" id="IPR036259">
    <property type="entry name" value="MFS_trans_sf"/>
</dbReference>
<keyword evidence="3 6" id="KW-0812">Transmembrane</keyword>
<dbReference type="OrthoDB" id="8904098at2759"/>
<dbReference type="Gene3D" id="1.20.1250.20">
    <property type="entry name" value="MFS general substrate transporter like domains"/>
    <property type="match status" value="1"/>
</dbReference>
<proteinExistence type="inferred from homology"/>
<dbReference type="InParanoid" id="A0A2P5D0I6"/>